<comment type="cofactor">
    <cofactor evidence="5">
        <name>adenosylcob(III)alamin</name>
        <dbReference type="ChEBI" id="CHEBI:18408"/>
    </cofactor>
    <text evidence="5">Binds between the large and small subunits.</text>
</comment>
<comment type="caution">
    <text evidence="6">The sequence shown here is derived from an EMBL/GenBank/DDBJ whole genome shotgun (WGS) entry which is preliminary data.</text>
</comment>
<reference evidence="6 7" key="1">
    <citation type="submission" date="2024-08" db="EMBL/GenBank/DDBJ databases">
        <authorList>
            <person name="Lu H."/>
        </authorList>
    </citation>
    <scope>NUCLEOTIDE SEQUENCE [LARGE SCALE GENOMIC DNA]</scope>
    <source>
        <strain evidence="6 7">BYS78W</strain>
    </source>
</reference>
<evidence type="ECO:0000313" key="7">
    <source>
        <dbReference type="Proteomes" id="UP001606134"/>
    </source>
</evidence>
<evidence type="ECO:0000256" key="2">
    <source>
        <dbReference type="ARBA" id="ARBA00023239"/>
    </source>
</evidence>
<feature type="binding site" evidence="5">
    <location>
        <position position="178"/>
    </location>
    <ligand>
        <name>adenosylcob(III)alamin</name>
        <dbReference type="ChEBI" id="CHEBI:18408"/>
    </ligand>
</feature>
<comment type="pathway">
    <text evidence="5">Amine and polyamine degradation; ethanolamine degradation.</text>
</comment>
<dbReference type="InterPro" id="IPR042251">
    <property type="entry name" value="EutC_C"/>
</dbReference>
<protein>
    <recommendedName>
        <fullName evidence="5">Ethanolamine ammonia-lyase small subunit</fullName>
        <shortName evidence="5">EAL small subunit</shortName>
        <ecNumber evidence="5">4.3.1.7</ecNumber>
    </recommendedName>
</protein>
<sequence>MKPPVIDQPWASLRRYTAARIGLGRAGASVPTAAHLAFQQAHAEARDAVHAPLDVDALLAGLRALGEAPVHVHSRAPDRPTYLQRPDLGRRIDDASAVRLAALRSPVVDLAFVLADGLSALALQRQALPLFAALRERLLLEGGWSWAPPVVATQARVALGDEIGALLNARCVVVLIGERPGLSAPDSLGVYFSWAPHPGLLDAQRNCISNVRPEGLAPAAAAAKLHVLLREARTRQLSGVELKDVQDDRAVAAEPSGLMQRLGGA</sequence>
<evidence type="ECO:0000256" key="4">
    <source>
        <dbReference type="ARBA" id="ARBA00024446"/>
    </source>
</evidence>
<accession>A0ABW7H9Z4</accession>
<dbReference type="Pfam" id="PF05985">
    <property type="entry name" value="EutC"/>
    <property type="match status" value="1"/>
</dbReference>
<dbReference type="InterPro" id="IPR009246">
    <property type="entry name" value="EutC"/>
</dbReference>
<dbReference type="InterPro" id="IPR042255">
    <property type="entry name" value="EutC_N"/>
</dbReference>
<dbReference type="PANTHER" id="PTHR39330:SF1">
    <property type="entry name" value="ETHANOLAMINE AMMONIA-LYASE SMALL SUBUNIT"/>
    <property type="match status" value="1"/>
</dbReference>
<comment type="catalytic activity">
    <reaction evidence="5">
        <text>ethanolamine = acetaldehyde + NH4(+)</text>
        <dbReference type="Rhea" id="RHEA:15313"/>
        <dbReference type="ChEBI" id="CHEBI:15343"/>
        <dbReference type="ChEBI" id="CHEBI:28938"/>
        <dbReference type="ChEBI" id="CHEBI:57603"/>
        <dbReference type="EC" id="4.3.1.7"/>
    </reaction>
</comment>
<keyword evidence="3 5" id="KW-0170">Cobalt</keyword>
<dbReference type="GO" id="GO:0008851">
    <property type="term" value="F:ethanolamine ammonia-lyase activity"/>
    <property type="evidence" value="ECO:0007669"/>
    <property type="project" value="UniProtKB-EC"/>
</dbReference>
<evidence type="ECO:0000256" key="5">
    <source>
        <dbReference type="HAMAP-Rule" id="MF_00601"/>
    </source>
</evidence>
<dbReference type="PIRSF" id="PIRSF018982">
    <property type="entry name" value="EutC"/>
    <property type="match status" value="1"/>
</dbReference>
<comment type="function">
    <text evidence="5">Catalyzes the deamination of various vicinal amino-alcohols to oxo compounds. Allows this organism to utilize ethanolamine as the sole source of nitrogen and carbon in the presence of external vitamin B12.</text>
</comment>
<dbReference type="EC" id="4.3.1.7" evidence="5"/>
<feature type="binding site" evidence="5">
    <location>
        <position position="157"/>
    </location>
    <ligand>
        <name>adenosylcob(III)alamin</name>
        <dbReference type="ChEBI" id="CHEBI:18408"/>
    </ligand>
</feature>
<evidence type="ECO:0000313" key="6">
    <source>
        <dbReference type="EMBL" id="MFG6486740.1"/>
    </source>
</evidence>
<dbReference type="Proteomes" id="UP001606134">
    <property type="component" value="Unassembled WGS sequence"/>
</dbReference>
<name>A0ABW7H9Z4_9BURK</name>
<evidence type="ECO:0000256" key="1">
    <source>
        <dbReference type="ARBA" id="ARBA00022628"/>
    </source>
</evidence>
<keyword evidence="2 5" id="KW-0456">Lyase</keyword>
<dbReference type="EMBL" id="JBIGIC010000003">
    <property type="protein sequence ID" value="MFG6486740.1"/>
    <property type="molecule type" value="Genomic_DNA"/>
</dbReference>
<organism evidence="6 7">
    <name type="scientific">Pelomonas candidula</name>
    <dbReference type="NCBI Taxonomy" id="3299025"/>
    <lineage>
        <taxon>Bacteria</taxon>
        <taxon>Pseudomonadati</taxon>
        <taxon>Pseudomonadota</taxon>
        <taxon>Betaproteobacteria</taxon>
        <taxon>Burkholderiales</taxon>
        <taxon>Sphaerotilaceae</taxon>
        <taxon>Roseateles</taxon>
    </lineage>
</organism>
<comment type="similarity">
    <text evidence="5">Belongs to the EutC family.</text>
</comment>
<keyword evidence="4 5" id="KW-1283">Bacterial microcompartment</keyword>
<keyword evidence="1 5" id="KW-0846">Cobalamin</keyword>
<dbReference type="Gene3D" id="1.10.30.40">
    <property type="entry name" value="Ethanolamine ammonia-lyase light chain (EutC), N-terminal domain"/>
    <property type="match status" value="1"/>
</dbReference>
<keyword evidence="7" id="KW-1185">Reference proteome</keyword>
<proteinExistence type="inferred from homology"/>
<dbReference type="PANTHER" id="PTHR39330">
    <property type="entry name" value="ETHANOLAMINE AMMONIA-LYASE LIGHT CHAIN"/>
    <property type="match status" value="1"/>
</dbReference>
<comment type="subcellular location">
    <subcellularLocation>
        <location evidence="5">Bacterial microcompartment</location>
    </subcellularLocation>
</comment>
<dbReference type="NCBIfam" id="NF003971">
    <property type="entry name" value="PRK05465.1"/>
    <property type="match status" value="1"/>
</dbReference>
<comment type="subunit">
    <text evidence="5">The basic unit is a heterodimer which dimerizes to form tetramers. The heterotetramers trimerize; 6 large subunits form a core ring with 6 small subunits projecting outwards.</text>
</comment>
<feature type="binding site" evidence="5">
    <location>
        <position position="207"/>
    </location>
    <ligand>
        <name>adenosylcob(III)alamin</name>
        <dbReference type="ChEBI" id="CHEBI:18408"/>
    </ligand>
</feature>
<dbReference type="Gene3D" id="3.40.50.11240">
    <property type="entry name" value="Ethanolamine ammonia-lyase light chain (EutC)"/>
    <property type="match status" value="1"/>
</dbReference>
<gene>
    <name evidence="5 6" type="primary">eutC</name>
    <name evidence="6" type="ORF">ACG04R_08665</name>
</gene>
<dbReference type="HAMAP" id="MF_00601">
    <property type="entry name" value="EutC"/>
    <property type="match status" value="1"/>
</dbReference>
<dbReference type="RefSeq" id="WP_394408192.1">
    <property type="nucleotide sequence ID" value="NZ_JBIGIC010000003.1"/>
</dbReference>
<evidence type="ECO:0000256" key="3">
    <source>
        <dbReference type="ARBA" id="ARBA00023285"/>
    </source>
</evidence>